<evidence type="ECO:0000313" key="2">
    <source>
        <dbReference type="Proteomes" id="UP000265520"/>
    </source>
</evidence>
<dbReference type="EMBL" id="LXQA011201448">
    <property type="protein sequence ID" value="MCI88750.1"/>
    <property type="molecule type" value="Genomic_DNA"/>
</dbReference>
<sequence length="30" mass="3204">APHVPQMFALGLVAVHEPQMSDLGSGVWQT</sequence>
<feature type="non-terminal residue" evidence="1">
    <location>
        <position position="1"/>
    </location>
</feature>
<organism evidence="1 2">
    <name type="scientific">Trifolium medium</name>
    <dbReference type="NCBI Taxonomy" id="97028"/>
    <lineage>
        <taxon>Eukaryota</taxon>
        <taxon>Viridiplantae</taxon>
        <taxon>Streptophyta</taxon>
        <taxon>Embryophyta</taxon>
        <taxon>Tracheophyta</taxon>
        <taxon>Spermatophyta</taxon>
        <taxon>Magnoliopsida</taxon>
        <taxon>eudicotyledons</taxon>
        <taxon>Gunneridae</taxon>
        <taxon>Pentapetalae</taxon>
        <taxon>rosids</taxon>
        <taxon>fabids</taxon>
        <taxon>Fabales</taxon>
        <taxon>Fabaceae</taxon>
        <taxon>Papilionoideae</taxon>
        <taxon>50 kb inversion clade</taxon>
        <taxon>NPAAA clade</taxon>
        <taxon>Hologalegina</taxon>
        <taxon>IRL clade</taxon>
        <taxon>Trifolieae</taxon>
        <taxon>Trifolium</taxon>
    </lineage>
</organism>
<comment type="caution">
    <text evidence="1">The sequence shown here is derived from an EMBL/GenBank/DDBJ whole genome shotgun (WGS) entry which is preliminary data.</text>
</comment>
<name>A0A392VQP2_9FABA</name>
<keyword evidence="2" id="KW-1185">Reference proteome</keyword>
<dbReference type="AlphaFoldDB" id="A0A392VQP2"/>
<dbReference type="Proteomes" id="UP000265520">
    <property type="component" value="Unassembled WGS sequence"/>
</dbReference>
<accession>A0A392VQP2</accession>
<reference evidence="1 2" key="1">
    <citation type="journal article" date="2018" name="Front. Plant Sci.">
        <title>Red Clover (Trifolium pratense) and Zigzag Clover (T. medium) - A Picture of Genomic Similarities and Differences.</title>
        <authorList>
            <person name="Dluhosova J."/>
            <person name="Istvanek J."/>
            <person name="Nedelnik J."/>
            <person name="Repkova J."/>
        </authorList>
    </citation>
    <scope>NUCLEOTIDE SEQUENCE [LARGE SCALE GENOMIC DNA]</scope>
    <source>
        <strain evidence="2">cv. 10/8</strain>
        <tissue evidence="1">Leaf</tissue>
    </source>
</reference>
<evidence type="ECO:0000313" key="1">
    <source>
        <dbReference type="EMBL" id="MCI88750.1"/>
    </source>
</evidence>
<protein>
    <submittedName>
        <fullName evidence="1">Uncharacterized protein</fullName>
    </submittedName>
</protein>
<proteinExistence type="predicted"/>